<dbReference type="InterPro" id="IPR050739">
    <property type="entry name" value="MFP"/>
</dbReference>
<evidence type="ECO:0000256" key="1">
    <source>
        <dbReference type="ARBA" id="ARBA00004167"/>
    </source>
</evidence>
<evidence type="ECO:0000256" key="4">
    <source>
        <dbReference type="ARBA" id="ARBA00022989"/>
    </source>
</evidence>
<dbReference type="Proteomes" id="UP000238164">
    <property type="component" value="Chromosome 1"/>
</dbReference>
<keyword evidence="4" id="KW-1133">Transmembrane helix</keyword>
<dbReference type="PANTHER" id="PTHR30386">
    <property type="entry name" value="MEMBRANE FUSION SUBUNIT OF EMRAB-TOLC MULTIDRUG EFFLUX PUMP"/>
    <property type="match status" value="1"/>
</dbReference>
<dbReference type="KEGG" id="mgg:MPLG2_1273"/>
<gene>
    <name evidence="6" type="ORF">MPLG2_1273</name>
</gene>
<keyword evidence="5" id="KW-0472">Membrane</keyword>
<dbReference type="InterPro" id="IPR011053">
    <property type="entry name" value="Single_hybrid_motif"/>
</dbReference>
<sequence length="246" mass="25798">MTWINRLKLWGGILGIAALVFALTVLFNQRQSQVASVSAAVDAPASTVGSSYGGVVTDVYVKQGQTVSAGDKLFTLNSVQLQQDVGNGLKPNSTEAYDINTQKGTITYKAVSAGYVASLDAEPGSFLAGGSSMAVVVADGQRTVTAQFELEPTDYGRVEQGASARIVLPNNQTVTGSVAGVEVKTNDEGKAITFVTIESSALTDPKLVTLTRLDTPVTAIMDLRDDGWLAGPSEAMLAFFTKIGLR</sequence>
<dbReference type="AlphaFoldDB" id="A0A2N9JFJ7"/>
<organism evidence="6 7">
    <name type="scientific">Micropruina glycogenica</name>
    <dbReference type="NCBI Taxonomy" id="75385"/>
    <lineage>
        <taxon>Bacteria</taxon>
        <taxon>Bacillati</taxon>
        <taxon>Actinomycetota</taxon>
        <taxon>Actinomycetes</taxon>
        <taxon>Propionibacteriales</taxon>
        <taxon>Nocardioidaceae</taxon>
        <taxon>Micropruina</taxon>
    </lineage>
</organism>
<protein>
    <submittedName>
        <fullName evidence="6">Barrel-sandwich domain of CusB or HlyD membrane-fusion</fullName>
    </submittedName>
</protein>
<dbReference type="Gene3D" id="2.40.50.100">
    <property type="match status" value="1"/>
</dbReference>
<dbReference type="SUPFAM" id="SSF51230">
    <property type="entry name" value="Single hybrid motif"/>
    <property type="match status" value="1"/>
</dbReference>
<dbReference type="SUPFAM" id="SSF111369">
    <property type="entry name" value="HlyD-like secretion proteins"/>
    <property type="match status" value="1"/>
</dbReference>
<reference evidence="6 7" key="1">
    <citation type="submission" date="2018-02" db="EMBL/GenBank/DDBJ databases">
        <authorList>
            <person name="Cohen D.B."/>
            <person name="Kent A.D."/>
        </authorList>
    </citation>
    <scope>NUCLEOTIDE SEQUENCE [LARGE SCALE GENOMIC DNA]</scope>
    <source>
        <strain evidence="6">1</strain>
    </source>
</reference>
<evidence type="ECO:0000256" key="3">
    <source>
        <dbReference type="ARBA" id="ARBA00022692"/>
    </source>
</evidence>
<evidence type="ECO:0000313" key="6">
    <source>
        <dbReference type="EMBL" id="SPD86309.1"/>
    </source>
</evidence>
<dbReference type="OrthoDB" id="3725787at2"/>
<accession>A0A2N9JFJ7</accession>
<evidence type="ECO:0000313" key="7">
    <source>
        <dbReference type="Proteomes" id="UP000238164"/>
    </source>
</evidence>
<evidence type="ECO:0000256" key="2">
    <source>
        <dbReference type="ARBA" id="ARBA00009477"/>
    </source>
</evidence>
<keyword evidence="3" id="KW-0812">Transmembrane</keyword>
<keyword evidence="7" id="KW-1185">Reference proteome</keyword>
<name>A0A2N9JFJ7_9ACTN</name>
<dbReference type="RefSeq" id="WP_105185335.1">
    <property type="nucleotide sequence ID" value="NZ_BAAAGO010000018.1"/>
</dbReference>
<comment type="subcellular location">
    <subcellularLocation>
        <location evidence="1">Membrane</location>
        <topology evidence="1">Single-pass membrane protein</topology>
    </subcellularLocation>
</comment>
<dbReference type="PANTHER" id="PTHR30386:SF26">
    <property type="entry name" value="TRANSPORT PROTEIN COMB"/>
    <property type="match status" value="1"/>
</dbReference>
<evidence type="ECO:0000256" key="5">
    <source>
        <dbReference type="ARBA" id="ARBA00023136"/>
    </source>
</evidence>
<proteinExistence type="inferred from homology"/>
<dbReference type="GO" id="GO:0016020">
    <property type="term" value="C:membrane"/>
    <property type="evidence" value="ECO:0007669"/>
    <property type="project" value="UniProtKB-SubCell"/>
</dbReference>
<comment type="similarity">
    <text evidence="2">Belongs to the membrane fusion protein (MFP) (TC 8.A.1) family.</text>
</comment>
<dbReference type="EMBL" id="LT985188">
    <property type="protein sequence ID" value="SPD86309.1"/>
    <property type="molecule type" value="Genomic_DNA"/>
</dbReference>